<comment type="subcellular location">
    <subcellularLocation>
        <location evidence="1 11">Cytoplasm</location>
    </subcellularLocation>
</comment>
<keyword evidence="8 11" id="KW-0648">Protein biosynthesis</keyword>
<dbReference type="GO" id="GO:0004820">
    <property type="term" value="F:glycine-tRNA ligase activity"/>
    <property type="evidence" value="ECO:0007669"/>
    <property type="project" value="UniProtKB-EC"/>
</dbReference>
<evidence type="ECO:0000256" key="2">
    <source>
        <dbReference type="ARBA" id="ARBA00008226"/>
    </source>
</evidence>
<dbReference type="HAMAP" id="MF_00255">
    <property type="entry name" value="Gly_tRNA_synth_beta"/>
    <property type="match status" value="1"/>
</dbReference>
<comment type="subunit">
    <text evidence="3 11">Tetramer of two alpha and two beta subunits.</text>
</comment>
<dbReference type="InterPro" id="IPR006194">
    <property type="entry name" value="Gly-tRNA-synth_heterodimer"/>
</dbReference>
<evidence type="ECO:0000256" key="6">
    <source>
        <dbReference type="ARBA" id="ARBA00022741"/>
    </source>
</evidence>
<dbReference type="PANTHER" id="PTHR30075">
    <property type="entry name" value="GLYCYL-TRNA SYNTHETASE"/>
    <property type="match status" value="1"/>
</dbReference>
<accession>A0ABS0E6Z7</accession>
<dbReference type="NCBIfam" id="TIGR00211">
    <property type="entry name" value="glyS"/>
    <property type="match status" value="1"/>
</dbReference>
<evidence type="ECO:0000256" key="7">
    <source>
        <dbReference type="ARBA" id="ARBA00022840"/>
    </source>
</evidence>
<comment type="similarity">
    <text evidence="2 11">Belongs to the class-II aminoacyl-tRNA synthetase family.</text>
</comment>
<evidence type="ECO:0000256" key="1">
    <source>
        <dbReference type="ARBA" id="ARBA00004496"/>
    </source>
</evidence>
<sequence length="689" mass="76443">MTEKTFLVEIGTEELPPKALRSLAESFAANLTAELDAANLPHGDVKWFAAPRRLALKVSGLHESQADREVEKRGPAVAQAFDAEGKPSKAAEGWARGCGITVDQADRLVTDKGEWLVYRAHVKGESAQQLLPAMIATSLSKLPIPKLMRWGDSDVQFVRPVHTVTLLLGDELIPAKILGIDSARTIRGHRFMGEPEFTIDNADQYPQILLERGKVIADYEQRKAIIKQDAEKAAKEIGGIADLSESLLEEVASLVEWPVVLTAKFEEKFLAVPAEALVYTMKGDQKYFPVYDAAGKLLPNFIFVANIESKDPQQIISGNEKVVRPRLADAEFFFNTDRKKRLEDNLPRLETVLFQKQLGTLRDKTDRIQALSGWIAEKIGANVENAKRAGLLSKCDLMTNMVFEFTDTQGVMGMHYARHDGELEEVAVALNEQYQPRFAGDELPASLVACALAIADKMDTLAGIFGIGQHPKGDKDPFALRRAALGVLRIIVEKNLSLDLQTLTEEAVRLYGDKLTNAKVVDEVVDFMLGRFRAWYQEEGHAVDTIQAVLARRPTKPADFDGRVKAVSYFRTLDEAATLAAANKRVSNILAKSTDVLLDHVHASVLKEPAELKLATHLVVLRDKLEPLFAAGQYKEALVELAALRETVDTFFDTVMVMDENEAIRINRLTLLSKLRELFLQVADISLLQ</sequence>
<dbReference type="Proteomes" id="UP000636811">
    <property type="component" value="Unassembled WGS sequence"/>
</dbReference>
<gene>
    <name evidence="11 13" type="primary">glyS</name>
    <name evidence="13" type="ORF">IV433_15800</name>
</gene>
<keyword evidence="6 11" id="KW-0547">Nucleotide-binding</keyword>
<dbReference type="RefSeq" id="WP_195814940.1">
    <property type="nucleotide sequence ID" value="NZ_JADOBI010000006.1"/>
</dbReference>
<dbReference type="PRINTS" id="PR01045">
    <property type="entry name" value="TRNASYNTHGB"/>
</dbReference>
<keyword evidence="14" id="KW-1185">Reference proteome</keyword>
<name>A0ABS0E6Z7_9GAMM</name>
<evidence type="ECO:0000256" key="11">
    <source>
        <dbReference type="HAMAP-Rule" id="MF_00255"/>
    </source>
</evidence>
<dbReference type="EMBL" id="JADOBI010000006">
    <property type="protein sequence ID" value="MBF7980878.1"/>
    <property type="molecule type" value="Genomic_DNA"/>
</dbReference>
<dbReference type="InterPro" id="IPR008909">
    <property type="entry name" value="DALR_anticod-bd"/>
</dbReference>
<evidence type="ECO:0000313" key="13">
    <source>
        <dbReference type="EMBL" id="MBF7980878.1"/>
    </source>
</evidence>
<reference evidence="13 14" key="1">
    <citation type="submission" date="2020-11" db="EMBL/GenBank/DDBJ databases">
        <title>Taxonomic investigation of Rahnella strains.</title>
        <authorList>
            <person name="Lee S.D."/>
        </authorList>
    </citation>
    <scope>NUCLEOTIDE SEQUENCE [LARGE SCALE GENOMIC DNA]</scope>
    <source>
        <strain evidence="13 14">SAP-17</strain>
    </source>
</reference>
<feature type="domain" description="DALR anticodon binding" evidence="12">
    <location>
        <begin position="581"/>
        <end position="679"/>
    </location>
</feature>
<evidence type="ECO:0000313" key="14">
    <source>
        <dbReference type="Proteomes" id="UP000636811"/>
    </source>
</evidence>
<dbReference type="InterPro" id="IPR015944">
    <property type="entry name" value="Gly-tRNA-synth_bsu"/>
</dbReference>
<comment type="caution">
    <text evidence="13">The sequence shown here is derived from an EMBL/GenBank/DDBJ whole genome shotgun (WGS) entry which is preliminary data.</text>
</comment>
<dbReference type="EC" id="6.1.1.14" evidence="11"/>
<evidence type="ECO:0000256" key="3">
    <source>
        <dbReference type="ARBA" id="ARBA00011209"/>
    </source>
</evidence>
<dbReference type="PROSITE" id="PS50861">
    <property type="entry name" value="AA_TRNA_LIGASE_II_GLYAB"/>
    <property type="match status" value="1"/>
</dbReference>
<keyword evidence="7 11" id="KW-0067">ATP-binding</keyword>
<dbReference type="Pfam" id="PF05746">
    <property type="entry name" value="DALR_1"/>
    <property type="match status" value="1"/>
</dbReference>
<keyword evidence="9 11" id="KW-0030">Aminoacyl-tRNA synthetase</keyword>
<dbReference type="SUPFAM" id="SSF109604">
    <property type="entry name" value="HD-domain/PDEase-like"/>
    <property type="match status" value="1"/>
</dbReference>
<evidence type="ECO:0000256" key="10">
    <source>
        <dbReference type="ARBA" id="ARBA00047937"/>
    </source>
</evidence>
<keyword evidence="4 11" id="KW-0963">Cytoplasm</keyword>
<evidence type="ECO:0000256" key="8">
    <source>
        <dbReference type="ARBA" id="ARBA00022917"/>
    </source>
</evidence>
<evidence type="ECO:0000259" key="12">
    <source>
        <dbReference type="Pfam" id="PF05746"/>
    </source>
</evidence>
<protein>
    <recommendedName>
        <fullName evidence="11">Glycine--tRNA ligase beta subunit</fullName>
        <ecNumber evidence="11">6.1.1.14</ecNumber>
    </recommendedName>
    <alternativeName>
        <fullName evidence="11">Glycyl-tRNA synthetase beta subunit</fullName>
        <shortName evidence="11">GlyRS</shortName>
    </alternativeName>
</protein>
<evidence type="ECO:0000256" key="9">
    <source>
        <dbReference type="ARBA" id="ARBA00023146"/>
    </source>
</evidence>
<organism evidence="13 14">
    <name type="scientific">Rahnella laticis</name>
    <dbReference type="NCBI Taxonomy" id="2787622"/>
    <lineage>
        <taxon>Bacteria</taxon>
        <taxon>Pseudomonadati</taxon>
        <taxon>Pseudomonadota</taxon>
        <taxon>Gammaproteobacteria</taxon>
        <taxon>Enterobacterales</taxon>
        <taxon>Yersiniaceae</taxon>
        <taxon>Rahnella</taxon>
    </lineage>
</organism>
<dbReference type="Pfam" id="PF02092">
    <property type="entry name" value="tRNA_synt_2f"/>
    <property type="match status" value="1"/>
</dbReference>
<keyword evidence="5 11" id="KW-0436">Ligase</keyword>
<dbReference type="PANTHER" id="PTHR30075:SF2">
    <property type="entry name" value="GLYCINE--TRNA LIGASE, CHLOROPLASTIC_MITOCHONDRIAL 2"/>
    <property type="match status" value="1"/>
</dbReference>
<proteinExistence type="inferred from homology"/>
<evidence type="ECO:0000256" key="5">
    <source>
        <dbReference type="ARBA" id="ARBA00022598"/>
    </source>
</evidence>
<evidence type="ECO:0000256" key="4">
    <source>
        <dbReference type="ARBA" id="ARBA00022490"/>
    </source>
</evidence>
<comment type="catalytic activity">
    <reaction evidence="10 11">
        <text>tRNA(Gly) + glycine + ATP = glycyl-tRNA(Gly) + AMP + diphosphate</text>
        <dbReference type="Rhea" id="RHEA:16013"/>
        <dbReference type="Rhea" id="RHEA-COMP:9664"/>
        <dbReference type="Rhea" id="RHEA-COMP:9683"/>
        <dbReference type="ChEBI" id="CHEBI:30616"/>
        <dbReference type="ChEBI" id="CHEBI:33019"/>
        <dbReference type="ChEBI" id="CHEBI:57305"/>
        <dbReference type="ChEBI" id="CHEBI:78442"/>
        <dbReference type="ChEBI" id="CHEBI:78522"/>
        <dbReference type="ChEBI" id="CHEBI:456215"/>
        <dbReference type="EC" id="6.1.1.14"/>
    </reaction>
</comment>